<dbReference type="InterPro" id="IPR009100">
    <property type="entry name" value="AcylCoA_DH/oxidase_NM_dom_sf"/>
</dbReference>
<accession>A0ABW5AAA8</accession>
<comment type="similarity">
    <text evidence="2 6">Belongs to the acyl-CoA dehydrogenase family.</text>
</comment>
<dbReference type="Pfam" id="PF02771">
    <property type="entry name" value="Acyl-CoA_dh_N"/>
    <property type="match status" value="1"/>
</dbReference>
<dbReference type="Gene3D" id="1.10.540.10">
    <property type="entry name" value="Acyl-CoA dehydrogenase/oxidase, N-terminal domain"/>
    <property type="match status" value="1"/>
</dbReference>
<proteinExistence type="inferred from homology"/>
<keyword evidence="5 6" id="KW-0560">Oxidoreductase</keyword>
<evidence type="ECO:0000256" key="2">
    <source>
        <dbReference type="ARBA" id="ARBA00009347"/>
    </source>
</evidence>
<dbReference type="Proteomes" id="UP001597413">
    <property type="component" value="Unassembled WGS sequence"/>
</dbReference>
<evidence type="ECO:0000259" key="8">
    <source>
        <dbReference type="Pfam" id="PF02770"/>
    </source>
</evidence>
<evidence type="ECO:0000256" key="4">
    <source>
        <dbReference type="ARBA" id="ARBA00022827"/>
    </source>
</evidence>
<dbReference type="InterPro" id="IPR037069">
    <property type="entry name" value="AcylCoA_DH/ox_N_sf"/>
</dbReference>
<dbReference type="Gene3D" id="2.40.110.10">
    <property type="entry name" value="Butyryl-CoA Dehydrogenase, subunit A, domain 2"/>
    <property type="match status" value="1"/>
</dbReference>
<organism evidence="11 12">
    <name type="scientific">Rhodobacter lacus</name>
    <dbReference type="NCBI Taxonomy" id="1641972"/>
    <lineage>
        <taxon>Bacteria</taxon>
        <taxon>Pseudomonadati</taxon>
        <taxon>Pseudomonadota</taxon>
        <taxon>Alphaproteobacteria</taxon>
        <taxon>Rhodobacterales</taxon>
        <taxon>Rhodobacter group</taxon>
        <taxon>Rhodobacter</taxon>
    </lineage>
</organism>
<evidence type="ECO:0000256" key="6">
    <source>
        <dbReference type="RuleBase" id="RU362125"/>
    </source>
</evidence>
<evidence type="ECO:0000256" key="3">
    <source>
        <dbReference type="ARBA" id="ARBA00022630"/>
    </source>
</evidence>
<keyword evidence="4 6" id="KW-0274">FAD</keyword>
<dbReference type="RefSeq" id="WP_377390122.1">
    <property type="nucleotide sequence ID" value="NZ_JBHUIX010000011.1"/>
</dbReference>
<feature type="domain" description="Acyl-CoA dehydrogenase/oxidase C-terminal" evidence="7">
    <location>
        <begin position="280"/>
        <end position="432"/>
    </location>
</feature>
<name>A0ABW5AAA8_9RHOB</name>
<dbReference type="Pfam" id="PF12806">
    <property type="entry name" value="Acyl-CoA_dh_C"/>
    <property type="match status" value="1"/>
</dbReference>
<dbReference type="Pfam" id="PF02770">
    <property type="entry name" value="Acyl-CoA_dh_M"/>
    <property type="match status" value="1"/>
</dbReference>
<dbReference type="Pfam" id="PF00441">
    <property type="entry name" value="Acyl-CoA_dh_1"/>
    <property type="match status" value="1"/>
</dbReference>
<evidence type="ECO:0000256" key="5">
    <source>
        <dbReference type="ARBA" id="ARBA00023002"/>
    </source>
</evidence>
<dbReference type="InterPro" id="IPR006091">
    <property type="entry name" value="Acyl-CoA_Oxase/DH_mid-dom"/>
</dbReference>
<sequence length="560" mass="59311">MAYRSPVAEIRFILDKVVPLAPVTETERFAEATGETVEAVLTEAGRLCDEVMAPLLRAGDLHPAKLENGVVRSSPGFKEAYAQIAEGHWVAVAADPDYGGMGLPQTLCVAINDMMSGANLALQLNPLLTQGQIEALEHHASEEIKALYIPKLIAGTWSGTMNLTEPQAGSDVGALRTKAEPQGDGTYAITGQKIFISWGDSDLTENICHLVLARLPDAAPGTKGISLFMVPKRLPDAAGNPGVANSLKVVSLEHKMGLHGSPTCVMSFEGATGWMVGEPNKGMAAMFTMMNNARLAVGVQGIGIAEGAYQKALAYAQERVQFAPIIAHADVRRMLAEMRAEIFAARAIALACAVALDMGRATGAAEWQARAALLTPIAKAYGTDVGIHVADQGIQVHGGMGFVEETGAAQYLRDVRVTAIYEGTNGIQAMDLVGRKMMDEGRAAFRLLQEVEDAAKAAREALPDLAEAVWQAAETLREATEALIAQGTQDRFAGAVPYLRAFARVLGAHFHLQAALAESARAKLAAIYIRRILPQAEADLAAARAGAVDLFALSPDDLGA</sequence>
<reference evidence="12" key="1">
    <citation type="journal article" date="2019" name="Int. J. Syst. Evol. Microbiol.">
        <title>The Global Catalogue of Microorganisms (GCM) 10K type strain sequencing project: providing services to taxonomists for standard genome sequencing and annotation.</title>
        <authorList>
            <consortium name="The Broad Institute Genomics Platform"/>
            <consortium name="The Broad Institute Genome Sequencing Center for Infectious Disease"/>
            <person name="Wu L."/>
            <person name="Ma J."/>
        </authorList>
    </citation>
    <scope>NUCLEOTIDE SEQUENCE [LARGE SCALE GENOMIC DNA]</scope>
    <source>
        <strain evidence="12">CCUG 55131</strain>
    </source>
</reference>
<dbReference type="PANTHER" id="PTHR42803">
    <property type="entry name" value="ACYL-COA DEHYDROGENASE"/>
    <property type="match status" value="1"/>
</dbReference>
<keyword evidence="12" id="KW-1185">Reference proteome</keyword>
<dbReference type="SUPFAM" id="SSF47203">
    <property type="entry name" value="Acyl-CoA dehydrogenase C-terminal domain-like"/>
    <property type="match status" value="1"/>
</dbReference>
<evidence type="ECO:0000256" key="1">
    <source>
        <dbReference type="ARBA" id="ARBA00001974"/>
    </source>
</evidence>
<evidence type="ECO:0000259" key="7">
    <source>
        <dbReference type="Pfam" id="PF00441"/>
    </source>
</evidence>
<feature type="domain" description="Acyl-CoA dehydrogenase/oxidase N-terminal" evidence="9">
    <location>
        <begin position="75"/>
        <end position="155"/>
    </location>
</feature>
<dbReference type="EMBL" id="JBHUIX010000011">
    <property type="protein sequence ID" value="MFD2174545.1"/>
    <property type="molecule type" value="Genomic_DNA"/>
</dbReference>
<keyword evidence="3 6" id="KW-0285">Flavoprotein</keyword>
<dbReference type="InterPro" id="IPR036250">
    <property type="entry name" value="AcylCo_DH-like_C"/>
</dbReference>
<evidence type="ECO:0000313" key="12">
    <source>
        <dbReference type="Proteomes" id="UP001597413"/>
    </source>
</evidence>
<dbReference type="InterPro" id="IPR009075">
    <property type="entry name" value="AcylCo_DH/oxidase_C"/>
</dbReference>
<dbReference type="InterPro" id="IPR025878">
    <property type="entry name" value="Acyl-CoA_dh-like_C_dom"/>
</dbReference>
<dbReference type="Gene3D" id="1.20.140.10">
    <property type="entry name" value="Butyryl-CoA Dehydrogenase, subunit A, domain 3"/>
    <property type="match status" value="1"/>
</dbReference>
<evidence type="ECO:0000259" key="9">
    <source>
        <dbReference type="Pfam" id="PF02771"/>
    </source>
</evidence>
<dbReference type="EC" id="1.3.8.-" evidence="11"/>
<evidence type="ECO:0000313" key="11">
    <source>
        <dbReference type="EMBL" id="MFD2174545.1"/>
    </source>
</evidence>
<evidence type="ECO:0000259" key="10">
    <source>
        <dbReference type="Pfam" id="PF12806"/>
    </source>
</evidence>
<feature type="domain" description="Acyl-CoA oxidase/dehydrogenase middle" evidence="8">
    <location>
        <begin position="161"/>
        <end position="269"/>
    </location>
</feature>
<gene>
    <name evidence="11" type="ORF">ACFSM0_10615</name>
</gene>
<dbReference type="GO" id="GO:0016491">
    <property type="term" value="F:oxidoreductase activity"/>
    <property type="evidence" value="ECO:0007669"/>
    <property type="project" value="UniProtKB-KW"/>
</dbReference>
<dbReference type="InterPro" id="IPR052166">
    <property type="entry name" value="Diverse_Acyl-CoA_DH"/>
</dbReference>
<dbReference type="InterPro" id="IPR046373">
    <property type="entry name" value="Acyl-CoA_Oxase/DH_mid-dom_sf"/>
</dbReference>
<comment type="caution">
    <text evidence="11">The sequence shown here is derived from an EMBL/GenBank/DDBJ whole genome shotgun (WGS) entry which is preliminary data.</text>
</comment>
<protein>
    <submittedName>
        <fullName evidence="11">Acyl-CoA dehydrogenase</fullName>
        <ecNumber evidence="11">1.3.8.-</ecNumber>
    </submittedName>
</protein>
<dbReference type="SUPFAM" id="SSF56645">
    <property type="entry name" value="Acyl-CoA dehydrogenase NM domain-like"/>
    <property type="match status" value="1"/>
</dbReference>
<dbReference type="PANTHER" id="PTHR42803:SF1">
    <property type="entry name" value="BROAD-SPECIFICITY LINEAR ACYL-COA DEHYDROGENASE FADE5"/>
    <property type="match status" value="1"/>
</dbReference>
<feature type="domain" description="Acetyl-CoA dehydrogenase-like C-terminal" evidence="10">
    <location>
        <begin position="448"/>
        <end position="553"/>
    </location>
</feature>
<comment type="cofactor">
    <cofactor evidence="1 6">
        <name>FAD</name>
        <dbReference type="ChEBI" id="CHEBI:57692"/>
    </cofactor>
</comment>
<dbReference type="InterPro" id="IPR013786">
    <property type="entry name" value="AcylCoA_DH/ox_N"/>
</dbReference>